<keyword evidence="4" id="KW-1185">Reference proteome</keyword>
<evidence type="ECO:0000313" key="3">
    <source>
        <dbReference type="EMBL" id="CAD2222844.1"/>
    </source>
</evidence>
<feature type="compositionally biased region" description="Basic and acidic residues" evidence="2">
    <location>
        <begin position="37"/>
        <end position="55"/>
    </location>
</feature>
<feature type="coiled-coil region" evidence="1">
    <location>
        <begin position="10"/>
        <end position="37"/>
    </location>
</feature>
<dbReference type="AlphaFoldDB" id="A0A7G2CV87"/>
<feature type="region of interest" description="Disordered" evidence="2">
    <location>
        <begin position="37"/>
        <end position="66"/>
    </location>
</feature>
<reference evidence="3 4" key="1">
    <citation type="submission" date="2020-08" db="EMBL/GenBank/DDBJ databases">
        <authorList>
            <person name="Newling K."/>
            <person name="Davey J."/>
            <person name="Forrester S."/>
        </authorList>
    </citation>
    <scope>NUCLEOTIDE SEQUENCE [LARGE SCALE GENOMIC DNA]</scope>
    <source>
        <strain evidence="4">Crithidia deanei Carvalho (ATCC PRA-265)</strain>
    </source>
</reference>
<evidence type="ECO:0000313" key="4">
    <source>
        <dbReference type="Proteomes" id="UP000515908"/>
    </source>
</evidence>
<evidence type="ECO:0000256" key="1">
    <source>
        <dbReference type="SAM" id="Coils"/>
    </source>
</evidence>
<dbReference type="EMBL" id="LR877172">
    <property type="protein sequence ID" value="CAD2222844.1"/>
    <property type="molecule type" value="Genomic_DNA"/>
</dbReference>
<organism evidence="3 4">
    <name type="scientific">Angomonas deanei</name>
    <dbReference type="NCBI Taxonomy" id="59799"/>
    <lineage>
        <taxon>Eukaryota</taxon>
        <taxon>Discoba</taxon>
        <taxon>Euglenozoa</taxon>
        <taxon>Kinetoplastea</taxon>
        <taxon>Metakinetoplastina</taxon>
        <taxon>Trypanosomatida</taxon>
        <taxon>Trypanosomatidae</taxon>
        <taxon>Strigomonadinae</taxon>
        <taxon>Angomonas</taxon>
    </lineage>
</organism>
<keyword evidence="1" id="KW-0175">Coiled coil</keyword>
<dbReference type="Proteomes" id="UP000515908">
    <property type="component" value="Chromosome 28"/>
</dbReference>
<sequence>MTTAVEDALRQQYEDLITDLTSHVQQQKEELERLRREILSRRQPSKEEQTDRNDNTNKNNETPNLLHNIQGYIEGTTAMYMSEVEDRLQAYIDRRVEERLAEYVQKMQNNNNMEEPFVSPIAKERAHDSLISNKNPKSEKKQQSVTFDLQEKEEEYLPAERSNLNKKKISFLENSHTEGLSSGDVSSLSTSPERVVRFSSHNNNNNNSVRRNSYMEKTILLGDSAMDFLIHTFSVSDI</sequence>
<gene>
    <name evidence="3" type="ORF">ADEAN_001039800</name>
</gene>
<protein>
    <submittedName>
        <fullName evidence="3">Uncharacterized protein</fullName>
    </submittedName>
</protein>
<accession>A0A7G2CV87</accession>
<proteinExistence type="predicted"/>
<evidence type="ECO:0000256" key="2">
    <source>
        <dbReference type="SAM" id="MobiDB-lite"/>
    </source>
</evidence>
<name>A0A7G2CV87_9TRYP</name>
<dbReference type="VEuPathDB" id="TriTrypDB:ADEAN_001039800"/>